<dbReference type="GO" id="GO:1990072">
    <property type="term" value="C:TRAPPIII protein complex"/>
    <property type="evidence" value="ECO:0007669"/>
    <property type="project" value="TreeGrafter"/>
</dbReference>
<dbReference type="PANTHER" id="PTHR12975">
    <property type="entry name" value="TRANSPORT PROTEIN TRAPP"/>
    <property type="match status" value="1"/>
</dbReference>
<protein>
    <submittedName>
        <fullName evidence="4">Protein with involvement in meiosis gsg1</fullName>
    </submittedName>
</protein>
<name>A0A023EYI1_TRIIF</name>
<organism evidence="4">
    <name type="scientific">Triatoma infestans</name>
    <name type="common">Assassin bug</name>
    <dbReference type="NCBI Taxonomy" id="30076"/>
    <lineage>
        <taxon>Eukaryota</taxon>
        <taxon>Metazoa</taxon>
        <taxon>Ecdysozoa</taxon>
        <taxon>Arthropoda</taxon>
        <taxon>Hexapoda</taxon>
        <taxon>Insecta</taxon>
        <taxon>Pterygota</taxon>
        <taxon>Neoptera</taxon>
        <taxon>Paraneoptera</taxon>
        <taxon>Hemiptera</taxon>
        <taxon>Heteroptera</taxon>
        <taxon>Panheteroptera</taxon>
        <taxon>Cimicomorpha</taxon>
        <taxon>Reduviidae</taxon>
        <taxon>Triatominae</taxon>
        <taxon>Triatoma</taxon>
    </lineage>
</organism>
<dbReference type="EMBL" id="GBBI01004504">
    <property type="protein sequence ID" value="JAC14208.1"/>
    <property type="molecule type" value="mRNA"/>
</dbReference>
<dbReference type="Pfam" id="PF24545">
    <property type="entry name" value="Ig_TPPC8_1st"/>
    <property type="match status" value="1"/>
</dbReference>
<dbReference type="InterPro" id="IPR058538">
    <property type="entry name" value="Ig_TPPC8_2nd"/>
</dbReference>
<accession>A0A023EYI1</accession>
<dbReference type="InterPro" id="IPR024420">
    <property type="entry name" value="TRAPP_III_complex_Trs85"/>
</dbReference>
<feature type="non-terminal residue" evidence="4">
    <location>
        <position position="1"/>
    </location>
</feature>
<dbReference type="Pfam" id="PF12739">
    <property type="entry name" value="TRAPPC-Trs85"/>
    <property type="match status" value="1"/>
</dbReference>
<evidence type="ECO:0000313" key="4">
    <source>
        <dbReference type="EMBL" id="JAC14208.1"/>
    </source>
</evidence>
<feature type="domain" description="TPPC8 first Ig-like" evidence="3">
    <location>
        <begin position="683"/>
        <end position="863"/>
    </location>
</feature>
<evidence type="ECO:0000259" key="3">
    <source>
        <dbReference type="Pfam" id="PF24545"/>
    </source>
</evidence>
<dbReference type="InterPro" id="IPR058541">
    <property type="entry name" value="Ig_TPPC8_1st"/>
</dbReference>
<dbReference type="PANTHER" id="PTHR12975:SF6">
    <property type="entry name" value="TRAFFICKING PROTEIN PARTICLE COMPLEX SUBUNIT 8"/>
    <property type="match status" value="1"/>
</dbReference>
<dbReference type="Pfam" id="PF24544">
    <property type="entry name" value="Ig_TPPC8_2nd"/>
    <property type="match status" value="1"/>
</dbReference>
<reference evidence="4" key="1">
    <citation type="journal article" date="2014" name="PLoS Negl. Trop. Dis.">
        <title>An updated insight into the Sialotranscriptome of Triatoma infestans: developmental stage and geographic variations.</title>
        <authorList>
            <person name="Schwarz A."/>
            <person name="Medrano-Mercado N."/>
            <person name="Schaub G.A."/>
            <person name="Struchiner C.J."/>
            <person name="Bargues M.D."/>
            <person name="Levy M.Z."/>
            <person name="Ribeiro J.M."/>
        </authorList>
    </citation>
    <scope>NUCLEOTIDE SEQUENCE</scope>
    <source>
        <strain evidence="4">Chile</strain>
        <tissue evidence="4">Salivary glands</tissue>
    </source>
</reference>
<evidence type="ECO:0000259" key="1">
    <source>
        <dbReference type="Pfam" id="PF24542"/>
    </source>
</evidence>
<proteinExistence type="evidence at transcript level"/>
<dbReference type="InterPro" id="IPR057651">
    <property type="entry name" value="Ig_TPPC8_C"/>
</dbReference>
<feature type="domain" description="TPPC8 second Ig-like" evidence="2">
    <location>
        <begin position="868"/>
        <end position="965"/>
    </location>
</feature>
<dbReference type="Pfam" id="PF24542">
    <property type="entry name" value="Ig_TPPC8_C"/>
    <property type="match status" value="1"/>
</dbReference>
<evidence type="ECO:0000259" key="2">
    <source>
        <dbReference type="Pfam" id="PF24544"/>
    </source>
</evidence>
<feature type="domain" description="TPPC8 C-terminal Ig-like" evidence="1">
    <location>
        <begin position="1159"/>
        <end position="1262"/>
    </location>
</feature>
<sequence>KLNPQEFIQQTFPPMIAVATTTNADFVCRKNNLSFIELIRPFTKANIDGYIKDSSTGAPVPIRQIRLCFSDIKSRPPPLPIARSYFNEVISSNIYDRTVEIAVGEDKLDVPLTVPWFDAWRNTFLQVQYPSDHEFTKHYVGCLIVGSSGDDSPVDKIKRMQAHIHELIQQGSTKLPKWFTPPSFVLTSYLILHDSCHGDSVTCLPIMEELKSLYGPNKCFFLNINSQTTVDNNLHLPDPWAQFLLGSISYKEEPKDAEITSVIELTDEPEDRTSPCSSFIVHPLSPVTEEGTSYSTETINPEKYMNLQHGRHLTAEDINRIKQFVNEFCIKALLPHFEQCIQILSDQISNKKGMSRSLFSATKRWFGTSKPGAPGNNISPTAIAYSSDSHELQLRRLGDLAFMIGHYQLAYTAYHGSKRDFSADGAWLHYAGALEMASLAAFMSGNEALNRKVIDYAEESITTYQTSCRVNQFATRATLLSVECLKARGLYGEAAKQLIRMSGEDSDLRSAVLLEQAAYSFLASRKPSMHRKYAFHMVLAGHRFNKAGHKNHSMRCYYQAYQVYAGKSWSVAEDHILYTIGKQASQTKLIKNAITALSVLVKRTSRQTAQQQMLYIQEYINTNNQMMDDDTGQGILALPVLDNQKLQVLLNISTYKPPFSNMISASSIPFENFVPQKPFIEDSNWWKLEEKLLNYIESGLSTMVFKPTLEILTNRTDNSNPAIVVCGEPIGVCINLRNPLHIAIKIEGLKLLWTMNCTDTNKICTDQNVEGLAHSDILPPCILDPDSSKNVVLTVTPKCIGDFQITAISYTLMDVDKTYTVNGMQPLSILSDRQVVDDKRLHFNVIENAPQLQVFFSGLRHDIFSSEIIPISIYLLNSGKINIKNIYIICDTSFSFCLKIENTDIAETKSRNIYKIPLETPLIPGKQIEIPIYIYPNFKNTKQSMNLLIYYESAEVNPTPKYRLIRHSWPTTVHNLFEINTITTKSHSLQFTDEAMNIKMHIALNISENAPCPIFKLCIDSISFYSASWKLTKNSFIPKDFSVNRDEAIYILLQAIKGRFWKEPVSTVHFTNPNIFYPYTFCLPDLKEKTESINESYCLINWKADITDEYGIHSVIGQELLNINMFTNHNIPSMSSFIPATLTIFGDLQIDENSNYKKLIYYQLQHPPSVNHNFLNNRLCTVPVTLWLQNSTDDAHIVKIDLVTLPKDTSEAGNVPECFAWVGKSEFAQQINENERKNVLLQATFASPGAYDLTSRIAVFVQINDELILQSCQIEASIIVH</sequence>